<gene>
    <name evidence="2" type="ORF">NDU88_002819</name>
</gene>
<dbReference type="EMBL" id="JANPWB010000002">
    <property type="protein sequence ID" value="KAJ1207428.1"/>
    <property type="molecule type" value="Genomic_DNA"/>
</dbReference>
<evidence type="ECO:0000313" key="3">
    <source>
        <dbReference type="Proteomes" id="UP001066276"/>
    </source>
</evidence>
<accession>A0AAV7W496</accession>
<dbReference type="AlphaFoldDB" id="A0AAV7W496"/>
<protein>
    <submittedName>
        <fullName evidence="2">Uncharacterized protein</fullName>
    </submittedName>
</protein>
<sequence length="187" mass="20957">MATLQAPPFSEMQINLLQLSTYQPATPAERPVASIASRPPEHFSEAPSVEVILNQSLKELQDLKVSQTEAHRKTNKQLGQINTSILHLSTHVSQVEQRISDSEDSNNKHEIEISRIKTELKKLQLKLEEAENRSESSNLRFLGISQDYEAGSTVTKVVSDLIYKNIFPEKTVANTDLTIMQVHRAPG</sequence>
<evidence type="ECO:0000313" key="2">
    <source>
        <dbReference type="EMBL" id="KAJ1207428.1"/>
    </source>
</evidence>
<dbReference type="InterPro" id="IPR004244">
    <property type="entry name" value="Transposase_22"/>
</dbReference>
<comment type="caution">
    <text evidence="2">The sequence shown here is derived from an EMBL/GenBank/DDBJ whole genome shotgun (WGS) entry which is preliminary data.</text>
</comment>
<name>A0AAV7W496_PLEWA</name>
<evidence type="ECO:0000256" key="1">
    <source>
        <dbReference type="SAM" id="Coils"/>
    </source>
</evidence>
<keyword evidence="3" id="KW-1185">Reference proteome</keyword>
<proteinExistence type="predicted"/>
<keyword evidence="1" id="KW-0175">Coiled coil</keyword>
<reference evidence="2" key="1">
    <citation type="journal article" date="2022" name="bioRxiv">
        <title>Sequencing and chromosome-scale assembly of the giantPleurodeles waltlgenome.</title>
        <authorList>
            <person name="Brown T."/>
            <person name="Elewa A."/>
            <person name="Iarovenko S."/>
            <person name="Subramanian E."/>
            <person name="Araus A.J."/>
            <person name="Petzold A."/>
            <person name="Susuki M."/>
            <person name="Suzuki K.-i.T."/>
            <person name="Hayashi T."/>
            <person name="Toyoda A."/>
            <person name="Oliveira C."/>
            <person name="Osipova E."/>
            <person name="Leigh N.D."/>
            <person name="Simon A."/>
            <person name="Yun M.H."/>
        </authorList>
    </citation>
    <scope>NUCLEOTIDE SEQUENCE</scope>
    <source>
        <strain evidence="2">20211129_DDA</strain>
        <tissue evidence="2">Liver</tissue>
    </source>
</reference>
<organism evidence="2 3">
    <name type="scientific">Pleurodeles waltl</name>
    <name type="common">Iberian ribbed newt</name>
    <dbReference type="NCBI Taxonomy" id="8319"/>
    <lineage>
        <taxon>Eukaryota</taxon>
        <taxon>Metazoa</taxon>
        <taxon>Chordata</taxon>
        <taxon>Craniata</taxon>
        <taxon>Vertebrata</taxon>
        <taxon>Euteleostomi</taxon>
        <taxon>Amphibia</taxon>
        <taxon>Batrachia</taxon>
        <taxon>Caudata</taxon>
        <taxon>Salamandroidea</taxon>
        <taxon>Salamandridae</taxon>
        <taxon>Pleurodelinae</taxon>
        <taxon>Pleurodeles</taxon>
    </lineage>
</organism>
<dbReference type="Proteomes" id="UP001066276">
    <property type="component" value="Chromosome 1_2"/>
</dbReference>
<feature type="coiled-coil region" evidence="1">
    <location>
        <begin position="92"/>
        <end position="140"/>
    </location>
</feature>
<dbReference type="PANTHER" id="PTHR11505">
    <property type="entry name" value="L1 TRANSPOSABLE ELEMENT-RELATED"/>
    <property type="match status" value="1"/>
</dbReference>